<evidence type="ECO:0000256" key="6">
    <source>
        <dbReference type="ARBA" id="ARBA00022840"/>
    </source>
</evidence>
<sequence>MGTVWLADDEVLGRRVALERLHERPHLSTDGLGTRDKRMRREARSAARIVHPNVIVVHDVVEDEGRPCVVMEYVPGHTLADLLQEGRTLPPHEAVRIGLVMVSALRAAHEAGVLHEWRRRTRSPPTPRPHRPRPARRPHRPGRHHHRHRHPGRTEPGRPLRRHRGEHEAQLPHVPPAARAADDLP</sequence>
<dbReference type="Pfam" id="PF00069">
    <property type="entry name" value="Pkinase"/>
    <property type="match status" value="1"/>
</dbReference>
<keyword evidence="3" id="KW-0808">Transferase</keyword>
<evidence type="ECO:0000256" key="4">
    <source>
        <dbReference type="ARBA" id="ARBA00022741"/>
    </source>
</evidence>
<dbReference type="Gene3D" id="1.10.510.10">
    <property type="entry name" value="Transferase(Phosphotransferase) domain 1"/>
    <property type="match status" value="1"/>
</dbReference>
<feature type="region of interest" description="Disordered" evidence="7">
    <location>
        <begin position="116"/>
        <end position="185"/>
    </location>
</feature>
<keyword evidence="6" id="KW-0067">ATP-binding</keyword>
<evidence type="ECO:0000256" key="1">
    <source>
        <dbReference type="ARBA" id="ARBA00012513"/>
    </source>
</evidence>
<organism evidence="9 10">
    <name type="scientific">Streptomyces violaceus</name>
    <name type="common">Streptomyces venezuelae</name>
    <dbReference type="NCBI Taxonomy" id="1936"/>
    <lineage>
        <taxon>Bacteria</taxon>
        <taxon>Bacillati</taxon>
        <taxon>Actinomycetota</taxon>
        <taxon>Actinomycetes</taxon>
        <taxon>Kitasatosporales</taxon>
        <taxon>Streptomycetaceae</taxon>
        <taxon>Streptomyces</taxon>
    </lineage>
</organism>
<protein>
    <recommendedName>
        <fullName evidence="1">non-specific serine/threonine protein kinase</fullName>
        <ecNumber evidence="1">2.7.11.1</ecNumber>
    </recommendedName>
</protein>
<dbReference type="SUPFAM" id="SSF56112">
    <property type="entry name" value="Protein kinase-like (PK-like)"/>
    <property type="match status" value="1"/>
</dbReference>
<dbReference type="EMBL" id="CP107906">
    <property type="protein sequence ID" value="WUG97563.1"/>
    <property type="molecule type" value="Genomic_DNA"/>
</dbReference>
<dbReference type="PROSITE" id="PS50011">
    <property type="entry name" value="PROTEIN_KINASE_DOM"/>
    <property type="match status" value="1"/>
</dbReference>
<evidence type="ECO:0000313" key="9">
    <source>
        <dbReference type="EMBL" id="WUG97563.1"/>
    </source>
</evidence>
<keyword evidence="10" id="KW-1185">Reference proteome</keyword>
<reference evidence="9 10" key="1">
    <citation type="submission" date="2022-10" db="EMBL/GenBank/DDBJ databases">
        <title>The complete genomes of actinobacterial strains from the NBC collection.</title>
        <authorList>
            <person name="Joergensen T.S."/>
            <person name="Alvarez Arevalo M."/>
            <person name="Sterndorff E.B."/>
            <person name="Faurdal D."/>
            <person name="Vuksanovic O."/>
            <person name="Mourched A.-S."/>
            <person name="Charusanti P."/>
            <person name="Shaw S."/>
            <person name="Blin K."/>
            <person name="Weber T."/>
        </authorList>
    </citation>
    <scope>NUCLEOTIDE SEQUENCE [LARGE SCALE GENOMIC DNA]</scope>
    <source>
        <strain evidence="9 10">NBC_00456</strain>
    </source>
</reference>
<name>A0ABZ1P0J8_STRVL</name>
<dbReference type="RefSeq" id="WP_328344543.1">
    <property type="nucleotide sequence ID" value="NZ_CP107906.1"/>
</dbReference>
<evidence type="ECO:0000256" key="5">
    <source>
        <dbReference type="ARBA" id="ARBA00022777"/>
    </source>
</evidence>
<keyword evidence="5" id="KW-0418">Kinase</keyword>
<dbReference type="InterPro" id="IPR000719">
    <property type="entry name" value="Prot_kinase_dom"/>
</dbReference>
<dbReference type="PANTHER" id="PTHR43289:SF6">
    <property type="entry name" value="SERINE_THREONINE-PROTEIN KINASE NEKL-3"/>
    <property type="match status" value="1"/>
</dbReference>
<gene>
    <name evidence="9" type="ORF">OHB29_33715</name>
</gene>
<dbReference type="SMART" id="SM00220">
    <property type="entry name" value="S_TKc"/>
    <property type="match status" value="1"/>
</dbReference>
<feature type="compositionally biased region" description="Basic residues" evidence="7">
    <location>
        <begin position="117"/>
        <end position="151"/>
    </location>
</feature>
<evidence type="ECO:0000256" key="2">
    <source>
        <dbReference type="ARBA" id="ARBA00022527"/>
    </source>
</evidence>
<keyword evidence="2" id="KW-0723">Serine/threonine-protein kinase</keyword>
<feature type="domain" description="Protein kinase" evidence="8">
    <location>
        <begin position="1"/>
        <end position="185"/>
    </location>
</feature>
<accession>A0ABZ1P0J8</accession>
<proteinExistence type="predicted"/>
<dbReference type="InterPro" id="IPR011009">
    <property type="entry name" value="Kinase-like_dom_sf"/>
</dbReference>
<evidence type="ECO:0000313" key="10">
    <source>
        <dbReference type="Proteomes" id="UP001341259"/>
    </source>
</evidence>
<evidence type="ECO:0000259" key="8">
    <source>
        <dbReference type="PROSITE" id="PS50011"/>
    </source>
</evidence>
<evidence type="ECO:0000256" key="7">
    <source>
        <dbReference type="SAM" id="MobiDB-lite"/>
    </source>
</evidence>
<dbReference type="EC" id="2.7.11.1" evidence="1"/>
<dbReference type="Proteomes" id="UP001341259">
    <property type="component" value="Chromosome"/>
</dbReference>
<dbReference type="PANTHER" id="PTHR43289">
    <property type="entry name" value="MITOGEN-ACTIVATED PROTEIN KINASE KINASE KINASE 20-RELATED"/>
    <property type="match status" value="1"/>
</dbReference>
<keyword evidence="4" id="KW-0547">Nucleotide-binding</keyword>
<evidence type="ECO:0000256" key="3">
    <source>
        <dbReference type="ARBA" id="ARBA00022679"/>
    </source>
</evidence>